<feature type="compositionally biased region" description="Basic and acidic residues" evidence="1">
    <location>
        <begin position="430"/>
        <end position="441"/>
    </location>
</feature>
<dbReference type="AlphaFoldDB" id="A0A813IGE1"/>
<dbReference type="EMBL" id="CAJNNW010007317">
    <property type="protein sequence ID" value="CAE8649165.1"/>
    <property type="molecule type" value="Genomic_DNA"/>
</dbReference>
<feature type="compositionally biased region" description="Low complexity" evidence="1">
    <location>
        <begin position="442"/>
        <end position="451"/>
    </location>
</feature>
<reference evidence="2" key="1">
    <citation type="submission" date="2021-02" db="EMBL/GenBank/DDBJ databases">
        <authorList>
            <person name="Dougan E. K."/>
            <person name="Rhodes N."/>
            <person name="Thang M."/>
            <person name="Chan C."/>
        </authorList>
    </citation>
    <scope>NUCLEOTIDE SEQUENCE</scope>
</reference>
<dbReference type="SUPFAM" id="SSF53335">
    <property type="entry name" value="S-adenosyl-L-methionine-dependent methyltransferases"/>
    <property type="match status" value="1"/>
</dbReference>
<evidence type="ECO:0000313" key="3">
    <source>
        <dbReference type="Proteomes" id="UP000626109"/>
    </source>
</evidence>
<sequence>MSELVATTKSSLRLLRKLCDKNDTARESVHGLTSADASLGESAAGLQFLVVGNTLLYRHLAMTRVFEDDRAMEIGCSYGHATGLFGCESALGVDHAPEKVEEAGRTYPRCRFVCGDVFGEDLSWLDRDITVLFLDIGGGRNYKPVMKALAICIPLMPALRFVVAKSIEVRNFLLKFEDSVDTVARDLTVSKDDDAETAKELAIDIRRRGGEVPVSLINLLRCGPRLRYLVGKQRMLAFLRGQAPLLQLVEVSSGPPEQRLRVRAAPGEVPAPPAYALAAVRQELAKKLLRQLQNGQEWAFLAIFGRLQRSFYRRFLAVVADAELHRQASDPALDDRKPEPWSEMWLSSAALRHLHAFLQASPEFQVVGSTAGEVPTISEFYDLRVVYTGEPSTKAAAAGSEAEVRTDLLEGQRVVLQVMDCKWRRAAAGGEDKDKDKDKEAATTNATTTRTKQGDPEVQDLIVERAWVLLGGQVIEQLTSHESDAADVPKVLSTATEVLSTEDLSTAN</sequence>
<organism evidence="2 3">
    <name type="scientific">Polarella glacialis</name>
    <name type="common">Dinoflagellate</name>
    <dbReference type="NCBI Taxonomy" id="89957"/>
    <lineage>
        <taxon>Eukaryota</taxon>
        <taxon>Sar</taxon>
        <taxon>Alveolata</taxon>
        <taxon>Dinophyceae</taxon>
        <taxon>Suessiales</taxon>
        <taxon>Suessiaceae</taxon>
        <taxon>Polarella</taxon>
    </lineage>
</organism>
<proteinExistence type="predicted"/>
<protein>
    <submittedName>
        <fullName evidence="2">Uncharacterized protein</fullName>
    </submittedName>
</protein>
<gene>
    <name evidence="2" type="ORF">PGLA2088_LOCUS7184</name>
</gene>
<name>A0A813IGE1_POLGL</name>
<comment type="caution">
    <text evidence="2">The sequence shown here is derived from an EMBL/GenBank/DDBJ whole genome shotgun (WGS) entry which is preliminary data.</text>
</comment>
<accession>A0A813IGE1</accession>
<dbReference type="InterPro" id="IPR029063">
    <property type="entry name" value="SAM-dependent_MTases_sf"/>
</dbReference>
<dbReference type="Gene3D" id="3.40.50.150">
    <property type="entry name" value="Vaccinia Virus protein VP39"/>
    <property type="match status" value="1"/>
</dbReference>
<feature type="region of interest" description="Disordered" evidence="1">
    <location>
        <begin position="427"/>
        <end position="457"/>
    </location>
</feature>
<evidence type="ECO:0000313" key="2">
    <source>
        <dbReference type="EMBL" id="CAE8649165.1"/>
    </source>
</evidence>
<evidence type="ECO:0000256" key="1">
    <source>
        <dbReference type="SAM" id="MobiDB-lite"/>
    </source>
</evidence>
<dbReference type="Proteomes" id="UP000626109">
    <property type="component" value="Unassembled WGS sequence"/>
</dbReference>